<keyword evidence="2" id="KW-0812">Transmembrane</keyword>
<feature type="domain" description="DUF8094" evidence="3">
    <location>
        <begin position="291"/>
        <end position="612"/>
    </location>
</feature>
<reference evidence="4" key="1">
    <citation type="submission" date="2021-03" db="EMBL/GenBank/DDBJ databases">
        <title>Leucobacter chromiisoli sp. nov., isolated from chromium-containing soil of chemical plant.</title>
        <authorList>
            <person name="Xu Z."/>
        </authorList>
    </citation>
    <scope>NUCLEOTIDE SEQUENCE</scope>
    <source>
        <strain evidence="4">S27</strain>
    </source>
</reference>
<keyword evidence="5" id="KW-1185">Reference proteome</keyword>
<accession>A0A939MLV2</accession>
<keyword evidence="2" id="KW-1133">Transmembrane helix</keyword>
<feature type="compositionally biased region" description="Low complexity" evidence="1">
    <location>
        <begin position="225"/>
        <end position="238"/>
    </location>
</feature>
<dbReference type="RefSeq" id="WP_208096453.1">
    <property type="nucleotide sequence ID" value="NZ_JAGDYM010000004.1"/>
</dbReference>
<evidence type="ECO:0000313" key="5">
    <source>
        <dbReference type="Proteomes" id="UP000664382"/>
    </source>
</evidence>
<protein>
    <submittedName>
        <fullName evidence="4">Glycosyltransferase</fullName>
    </submittedName>
</protein>
<feature type="region of interest" description="Disordered" evidence="1">
    <location>
        <begin position="214"/>
        <end position="238"/>
    </location>
</feature>
<evidence type="ECO:0000256" key="1">
    <source>
        <dbReference type="SAM" id="MobiDB-lite"/>
    </source>
</evidence>
<dbReference type="InterPro" id="IPR058407">
    <property type="entry name" value="DUF8094"/>
</dbReference>
<dbReference type="EMBL" id="JAGDYM010000004">
    <property type="protein sequence ID" value="MBO1901187.1"/>
    <property type="molecule type" value="Genomic_DNA"/>
</dbReference>
<organism evidence="4 5">
    <name type="scientific">Leucobacter weissii</name>
    <dbReference type="NCBI Taxonomy" id="1983706"/>
    <lineage>
        <taxon>Bacteria</taxon>
        <taxon>Bacillati</taxon>
        <taxon>Actinomycetota</taxon>
        <taxon>Actinomycetes</taxon>
        <taxon>Micrococcales</taxon>
        <taxon>Microbacteriaceae</taxon>
        <taxon>Leucobacter</taxon>
    </lineage>
</organism>
<feature type="region of interest" description="Disordered" evidence="1">
    <location>
        <begin position="106"/>
        <end position="133"/>
    </location>
</feature>
<comment type="caution">
    <text evidence="4">The sequence shown here is derived from an EMBL/GenBank/DDBJ whole genome shotgun (WGS) entry which is preliminary data.</text>
</comment>
<dbReference type="Pfam" id="PF26366">
    <property type="entry name" value="DUF8094"/>
    <property type="match status" value="1"/>
</dbReference>
<name>A0A939MLV2_9MICO</name>
<dbReference type="AlphaFoldDB" id="A0A939MLV2"/>
<sequence length="613" mass="64056">MRFGLAITLLVLSGVLLILGIGQRTFLAGPDEIVYSYAGVEADGDYAVLDAPELEAVPGDVELVIEGENAFAARGAAIDVEAWVSAFPHATLRADSGGARLVSEDPVAADPETAEDAQGADPRGSDLWRSEQVGPGRMPVTLEQNESIIVATGAGTGVSLAWAQDRRTPWAGPLLAAGALFAIAGLVLYLLAVDHDRRGLGPRRGRRGPLLGLRNMFGRRRRTRSGSAASSARSGNGARAGRRALPVLGIGLALALTGCSPSYWPDFSAEEAATDAPTGTGETTTAAPVPVTPEQLDRIVGEIVAAAGTADDELDAKLLEARFTGDALAQRSANYEIRESVDSYDAPPRLTDEALDYELVQSTEGWPRTAFVTVESLTPAGTEEDEDGSEDGGGSEAVRADAVQESIASPSLALVMTQETPHSNYLVSRVIALRGGITMPTAAPAEEGTALLADDLQTLLLPPGEVGGAYARILAGETDTEEAALFDLTDDTIIEKSGAAWVASAEDAADEDDQDVRYSVKTAQAETPNVSLSTGTGGALVTTTVIEERVERAGEGWKPKAVGAVSALSGLEGQQDRIVSEVAHQLLFYVPSNTGDQRIQLLGYTTELVGARK</sequence>
<proteinExistence type="predicted"/>
<keyword evidence="2" id="KW-0472">Membrane</keyword>
<gene>
    <name evidence="4" type="ORF">J4H92_04390</name>
</gene>
<feature type="transmembrane region" description="Helical" evidence="2">
    <location>
        <begin position="170"/>
        <end position="193"/>
    </location>
</feature>
<evidence type="ECO:0000256" key="2">
    <source>
        <dbReference type="SAM" id="Phobius"/>
    </source>
</evidence>
<evidence type="ECO:0000259" key="3">
    <source>
        <dbReference type="Pfam" id="PF26366"/>
    </source>
</evidence>
<evidence type="ECO:0000313" key="4">
    <source>
        <dbReference type="EMBL" id="MBO1901187.1"/>
    </source>
</evidence>
<dbReference type="Proteomes" id="UP000664382">
    <property type="component" value="Unassembled WGS sequence"/>
</dbReference>
<feature type="region of interest" description="Disordered" evidence="1">
    <location>
        <begin position="377"/>
        <end position="399"/>
    </location>
</feature>